<evidence type="ECO:0000256" key="4">
    <source>
        <dbReference type="PIRNR" id="PIRNR005690"/>
    </source>
</evidence>
<feature type="transmembrane region" description="Helical" evidence="6">
    <location>
        <begin position="411"/>
        <end position="431"/>
    </location>
</feature>
<keyword evidence="8" id="KW-1185">Reference proteome</keyword>
<evidence type="ECO:0000256" key="2">
    <source>
        <dbReference type="ARBA" id="ARBA00005278"/>
    </source>
</evidence>
<feature type="transmembrane region" description="Helical" evidence="6">
    <location>
        <begin position="385"/>
        <end position="405"/>
    </location>
</feature>
<keyword evidence="3 4" id="KW-0472">Membrane</keyword>
<dbReference type="AlphaFoldDB" id="A0A9W5TX03"/>
<accession>A0A9W5TX03</accession>
<reference evidence="7" key="1">
    <citation type="journal article" date="2014" name="Int. J. Syst. Evol. Microbiol.">
        <title>Complete genome sequence of Corynebacterium casei LMG S-19264T (=DSM 44701T), isolated from a smear-ripened cheese.</title>
        <authorList>
            <consortium name="US DOE Joint Genome Institute (JGI-PGF)"/>
            <person name="Walter F."/>
            <person name="Albersmeier A."/>
            <person name="Kalinowski J."/>
            <person name="Ruckert C."/>
        </authorList>
    </citation>
    <scope>NUCLEOTIDE SEQUENCE</scope>
    <source>
        <strain evidence="7">CGMCC 1.15454</strain>
    </source>
</reference>
<reference evidence="7" key="2">
    <citation type="submission" date="2020-09" db="EMBL/GenBank/DDBJ databases">
        <authorList>
            <person name="Sun Q."/>
            <person name="Zhou Y."/>
        </authorList>
    </citation>
    <scope>NUCLEOTIDE SEQUENCE</scope>
    <source>
        <strain evidence="7">CGMCC 1.15454</strain>
    </source>
</reference>
<evidence type="ECO:0000256" key="5">
    <source>
        <dbReference type="SAM" id="MobiDB-lite"/>
    </source>
</evidence>
<comment type="similarity">
    <text evidence="2 4">Belongs to the GerABKA family.</text>
</comment>
<evidence type="ECO:0000313" key="7">
    <source>
        <dbReference type="EMBL" id="GGB41984.1"/>
    </source>
</evidence>
<name>A0A9W5TX03_9BACI</name>
<keyword evidence="6" id="KW-0812">Transmembrane</keyword>
<feature type="compositionally biased region" description="Basic residues" evidence="5">
    <location>
        <begin position="1"/>
        <end position="16"/>
    </location>
</feature>
<evidence type="ECO:0000256" key="1">
    <source>
        <dbReference type="ARBA" id="ARBA00004141"/>
    </source>
</evidence>
<dbReference type="Proteomes" id="UP000621492">
    <property type="component" value="Unassembled WGS sequence"/>
</dbReference>
<feature type="transmembrane region" description="Helical" evidence="6">
    <location>
        <begin position="313"/>
        <end position="335"/>
    </location>
</feature>
<dbReference type="GO" id="GO:0009847">
    <property type="term" value="P:spore germination"/>
    <property type="evidence" value="ECO:0007669"/>
    <property type="project" value="UniProtKB-UniRule"/>
</dbReference>
<dbReference type="Pfam" id="PF03323">
    <property type="entry name" value="GerA"/>
    <property type="match status" value="1"/>
</dbReference>
<dbReference type="GO" id="GO:0005886">
    <property type="term" value="C:plasma membrane"/>
    <property type="evidence" value="ECO:0007669"/>
    <property type="project" value="UniProtKB-SubCell"/>
</dbReference>
<dbReference type="InterPro" id="IPR050768">
    <property type="entry name" value="UPF0353/GerABKA_families"/>
</dbReference>
<protein>
    <submittedName>
        <fullName evidence="7">Spore germination protein</fullName>
    </submittedName>
</protein>
<proteinExistence type="inferred from homology"/>
<comment type="subcellular location">
    <subcellularLocation>
        <location evidence="4">Cell membrane</location>
    </subcellularLocation>
    <subcellularLocation>
        <location evidence="1">Membrane</location>
        <topology evidence="1">Multi-pass membrane protein</topology>
    </subcellularLocation>
</comment>
<sequence>MGSFFKRKKQDKKKKQQTKDEDFSIQIGKNLDKNMENIKKMLEQPNDLIIRKFSIRNTNHKGAIVCIDGLIDTAEVDNDILLRIQGVTERKELPHNTKQMFEVIYQEMISVSDIQKGKTLDDVTNAILYGSAVFYLDGIDEVLIMDTKGWESRSIEEPITEPVIRGPREGFVENVRTNMVLIRRYIRDPNLRFKTRKVGRRSKKVLVVTYMEGITHPDLLKEINRRLDTIDMDDAPESGFIEQWIEDSFLSPFPQVMNTERPDKVAMGLLEGKVAIILDGTPMVLILPFNIGDALQTPEDYYERWAIGSLLRALRYLAAFIAMFVPALYIALVSFHQGMIPSKLAFSIAATREGVPFPAFVEAMLMAVTMELLREAGARLPRTIGQTIGIVGGLVIGDAAVQAGIVSPVMVIVVALTAIASFSLPAYSVAISFRLIRFGFMIAAAFFGLYGIILAYIMVNIHIVNLKSIGVPYSAPFAPSFFSDWKDLVFRAPIQVLTKRPQYLKPTDQKSGNKGENGS</sequence>
<gene>
    <name evidence="7" type="primary">gerLA</name>
    <name evidence="7" type="ORF">GCM10011409_19430</name>
</gene>
<dbReference type="EMBL" id="BMJD01000012">
    <property type="protein sequence ID" value="GGB41984.1"/>
    <property type="molecule type" value="Genomic_DNA"/>
</dbReference>
<dbReference type="PANTHER" id="PTHR22550">
    <property type="entry name" value="SPORE GERMINATION PROTEIN"/>
    <property type="match status" value="1"/>
</dbReference>
<evidence type="ECO:0000256" key="6">
    <source>
        <dbReference type="SAM" id="Phobius"/>
    </source>
</evidence>
<keyword evidence="6" id="KW-1133">Transmembrane helix</keyword>
<feature type="transmembrane region" description="Helical" evidence="6">
    <location>
        <begin position="438"/>
        <end position="459"/>
    </location>
</feature>
<dbReference type="PIRSF" id="PIRSF005690">
    <property type="entry name" value="GerBA"/>
    <property type="match status" value="1"/>
</dbReference>
<evidence type="ECO:0000313" key="8">
    <source>
        <dbReference type="Proteomes" id="UP000621492"/>
    </source>
</evidence>
<organism evidence="7 8">
    <name type="scientific">Lentibacillus populi</name>
    <dbReference type="NCBI Taxonomy" id="1827502"/>
    <lineage>
        <taxon>Bacteria</taxon>
        <taxon>Bacillati</taxon>
        <taxon>Bacillota</taxon>
        <taxon>Bacilli</taxon>
        <taxon>Bacillales</taxon>
        <taxon>Bacillaceae</taxon>
        <taxon>Lentibacillus</taxon>
    </lineage>
</organism>
<comment type="caution">
    <text evidence="7">The sequence shown here is derived from an EMBL/GenBank/DDBJ whole genome shotgun (WGS) entry which is preliminary data.</text>
</comment>
<dbReference type="PANTHER" id="PTHR22550:SF5">
    <property type="entry name" value="LEUCINE ZIPPER PROTEIN 4"/>
    <property type="match status" value="1"/>
</dbReference>
<evidence type="ECO:0000256" key="3">
    <source>
        <dbReference type="ARBA" id="ARBA00023136"/>
    </source>
</evidence>
<dbReference type="RefSeq" id="WP_188725055.1">
    <property type="nucleotide sequence ID" value="NZ_BMJD01000012.1"/>
</dbReference>
<feature type="region of interest" description="Disordered" evidence="5">
    <location>
        <begin position="1"/>
        <end position="21"/>
    </location>
</feature>
<dbReference type="InterPro" id="IPR004995">
    <property type="entry name" value="Spore_Ger"/>
</dbReference>